<evidence type="ECO:0000313" key="2">
    <source>
        <dbReference type="EMBL" id="GAA0929437.1"/>
    </source>
</evidence>
<feature type="region of interest" description="Disordered" evidence="1">
    <location>
        <begin position="1"/>
        <end position="21"/>
    </location>
</feature>
<reference evidence="2 3" key="1">
    <citation type="journal article" date="2019" name="Int. J. Syst. Evol. Microbiol.">
        <title>The Global Catalogue of Microorganisms (GCM) 10K type strain sequencing project: providing services to taxonomists for standard genome sequencing and annotation.</title>
        <authorList>
            <consortium name="The Broad Institute Genomics Platform"/>
            <consortium name="The Broad Institute Genome Sequencing Center for Infectious Disease"/>
            <person name="Wu L."/>
            <person name="Ma J."/>
        </authorList>
    </citation>
    <scope>NUCLEOTIDE SEQUENCE [LARGE SCALE GENOMIC DNA]</scope>
    <source>
        <strain evidence="2 3">JCM 11444</strain>
    </source>
</reference>
<organism evidence="2 3">
    <name type="scientific">Streptomyces rhizosphaericus</name>
    <dbReference type="NCBI Taxonomy" id="114699"/>
    <lineage>
        <taxon>Bacteria</taxon>
        <taxon>Bacillati</taxon>
        <taxon>Actinomycetota</taxon>
        <taxon>Actinomycetes</taxon>
        <taxon>Kitasatosporales</taxon>
        <taxon>Streptomycetaceae</taxon>
        <taxon>Streptomyces</taxon>
        <taxon>Streptomyces violaceusniger group</taxon>
    </lineage>
</organism>
<accession>A0ABN1PK44</accession>
<keyword evidence="3" id="KW-1185">Reference proteome</keyword>
<comment type="caution">
    <text evidence="2">The sequence shown here is derived from an EMBL/GenBank/DDBJ whole genome shotgun (WGS) entry which is preliminary data.</text>
</comment>
<evidence type="ECO:0000256" key="1">
    <source>
        <dbReference type="SAM" id="MobiDB-lite"/>
    </source>
</evidence>
<proteinExistence type="predicted"/>
<gene>
    <name evidence="2" type="ORF">GCM10009575_032150</name>
</gene>
<dbReference type="Proteomes" id="UP001500418">
    <property type="component" value="Unassembled WGS sequence"/>
</dbReference>
<sequence length="52" mass="5499">MNHARVHRASDDPTESRSEFSTWAETAAPLIDGGHLSYATENAVQAGITATG</sequence>
<dbReference type="EMBL" id="BAAAID010000017">
    <property type="protein sequence ID" value="GAA0929437.1"/>
    <property type="molecule type" value="Genomic_DNA"/>
</dbReference>
<protein>
    <submittedName>
        <fullName evidence="2">Uncharacterized protein</fullName>
    </submittedName>
</protein>
<evidence type="ECO:0000313" key="3">
    <source>
        <dbReference type="Proteomes" id="UP001500418"/>
    </source>
</evidence>
<feature type="compositionally biased region" description="Basic and acidic residues" evidence="1">
    <location>
        <begin position="8"/>
        <end position="18"/>
    </location>
</feature>
<name>A0ABN1PK44_9ACTN</name>